<dbReference type="Pfam" id="PF13516">
    <property type="entry name" value="LRR_6"/>
    <property type="match status" value="8"/>
</dbReference>
<evidence type="ECO:0000313" key="6">
    <source>
        <dbReference type="Proteomes" id="UP001189429"/>
    </source>
</evidence>
<evidence type="ECO:0000256" key="3">
    <source>
        <dbReference type="ARBA" id="ARBA00022737"/>
    </source>
</evidence>
<dbReference type="EMBL" id="CAUYUJ010018471">
    <property type="protein sequence ID" value="CAK0883842.1"/>
    <property type="molecule type" value="Genomic_DNA"/>
</dbReference>
<evidence type="ECO:0000256" key="1">
    <source>
        <dbReference type="ARBA" id="ARBA00022468"/>
    </source>
</evidence>
<dbReference type="InterPro" id="IPR032675">
    <property type="entry name" value="LRR_dom_sf"/>
</dbReference>
<sequence>MPPAKKKARVGGAQDALGEADRIELAMDKIKGYFGQNIEKAMPLAGDVGYQEPINYDLVEERLNEEVWADQVLVTGGVNVLWAKPSESLTPTVAINVHAVENFMQNLWPPGLVRPLAEPIDFLAGPGGVVGGKMTRLSPEEPQQALVLKVAERIEAGADAEEMKRWKACLLSATGRVVRAETWGDQYFWVTNARRRFRDAAAAIVHLASQIIADIWLFKTRKEAILSKTLSHKEIADIYAKRMPDAEKDSESRASESTIKDALKVYEVLFSNAEIRDIIATMDRKYLSESPFNSISKLVMIAYKCKNQQKNLRFFQLVVEGLASQGLETGDLSMNKLRGQSGRAGLIDVILMKLAMREIDAALSEENSVPQASLAAPPAGAPGAGAPPPAGPAAAGGPASPAAPPPDIIELEADWADYAERHIKKFCELIVENGKNQTELTNAIKGIGLGAVKGGGAGNVIITFDANLFDESQTHPHIRKPPLQKPIIQKMWKSVLTARTAPDQVGILPKGDVLMLFDGGRTNDSTFLNNWGMGKDRKTADRTRTAKDGKTIMREIILTFDEKSVKARKHRQKTRQCVLRCSQRVFMFHSSFATIQPREHKHFPDATNMSNFVGPCSLLPWSGLPKLTIGEKKQFWGARRRAVGGRTEGVGGDSDEQSDDEEQEVDDDGEQEADEPPEEENPSPELRIAKDSRIQPITYHSLPSVVTDSLRHAFWCISAIDMTPGVGEQCCDCVTNNIGYLGICQTEFQKKHIMQQLLKHMYEKMADPQSKVYAPAYAAEVNNRRKAKQVLGLSENRVGDEGAAALAAALGAPGALPSLQGAAALAAALGAPGALPSLQVLVLGANRVGDEGAAALAAALGAPGPCRACSLQVLGLGANRVGDEGAAALAAALGALGALPSLQVLGLGENRVGDEGAAALAAALGAPGALPSLQVLGLGADRVGDEGAAALAVLGLGENRVGDEGAAALAAALGVLVLGENPVGDEGAAALAAALGAPGVRRVLGLGANRVGDEGAAALAAALGALGALPSLQVLGLGENRVGDEGAAALAAALGAPGALPSLQVLGLGANRVGDEGAAALAAALGAPGALPSLQVLGLGGNPLGEGARRALRAAWAAGGRPEGGLLL</sequence>
<dbReference type="InterPro" id="IPR001611">
    <property type="entry name" value="Leu-rich_rpt"/>
</dbReference>
<dbReference type="SUPFAM" id="SSF52047">
    <property type="entry name" value="RNI-like"/>
    <property type="match status" value="2"/>
</dbReference>
<evidence type="ECO:0000256" key="2">
    <source>
        <dbReference type="ARBA" id="ARBA00022614"/>
    </source>
</evidence>
<accession>A0ABN9WEN7</accession>
<dbReference type="SMART" id="SM00368">
    <property type="entry name" value="LRR_RI"/>
    <property type="match status" value="10"/>
</dbReference>
<keyword evidence="3" id="KW-0677">Repeat</keyword>
<evidence type="ECO:0000313" key="5">
    <source>
        <dbReference type="EMBL" id="CAK0883842.1"/>
    </source>
</evidence>
<protein>
    <submittedName>
        <fullName evidence="5">Uncharacterized protein</fullName>
    </submittedName>
</protein>
<dbReference type="Gene3D" id="3.80.10.10">
    <property type="entry name" value="Ribonuclease Inhibitor"/>
    <property type="match status" value="3"/>
</dbReference>
<comment type="caution">
    <text evidence="5">The sequence shown here is derived from an EMBL/GenBank/DDBJ whole genome shotgun (WGS) entry which is preliminary data.</text>
</comment>
<keyword evidence="6" id="KW-1185">Reference proteome</keyword>
<feature type="compositionally biased region" description="Acidic residues" evidence="4">
    <location>
        <begin position="653"/>
        <end position="682"/>
    </location>
</feature>
<feature type="region of interest" description="Disordered" evidence="4">
    <location>
        <begin position="370"/>
        <end position="407"/>
    </location>
</feature>
<dbReference type="PANTHER" id="PTHR24113:SF12">
    <property type="entry name" value="RAN GTPASE-ACTIVATING PROTEIN 1"/>
    <property type="match status" value="1"/>
</dbReference>
<gene>
    <name evidence="5" type="ORF">PCOR1329_LOCUS65942</name>
</gene>
<evidence type="ECO:0000256" key="4">
    <source>
        <dbReference type="SAM" id="MobiDB-lite"/>
    </source>
</evidence>
<keyword evidence="2" id="KW-0433">Leucine-rich repeat</keyword>
<dbReference type="InterPro" id="IPR027038">
    <property type="entry name" value="RanGap"/>
</dbReference>
<dbReference type="Proteomes" id="UP001189429">
    <property type="component" value="Unassembled WGS sequence"/>
</dbReference>
<proteinExistence type="predicted"/>
<name>A0ABN9WEN7_9DINO</name>
<reference evidence="5" key="1">
    <citation type="submission" date="2023-10" db="EMBL/GenBank/DDBJ databases">
        <authorList>
            <person name="Chen Y."/>
            <person name="Shah S."/>
            <person name="Dougan E. K."/>
            <person name="Thang M."/>
            <person name="Chan C."/>
        </authorList>
    </citation>
    <scope>NUCLEOTIDE SEQUENCE [LARGE SCALE GENOMIC DNA]</scope>
</reference>
<dbReference type="PANTHER" id="PTHR24113">
    <property type="entry name" value="RAN GTPASE-ACTIVATING PROTEIN 1"/>
    <property type="match status" value="1"/>
</dbReference>
<organism evidence="5 6">
    <name type="scientific">Prorocentrum cordatum</name>
    <dbReference type="NCBI Taxonomy" id="2364126"/>
    <lineage>
        <taxon>Eukaryota</taxon>
        <taxon>Sar</taxon>
        <taxon>Alveolata</taxon>
        <taxon>Dinophyceae</taxon>
        <taxon>Prorocentrales</taxon>
        <taxon>Prorocentraceae</taxon>
        <taxon>Prorocentrum</taxon>
    </lineage>
</organism>
<feature type="region of interest" description="Disordered" evidence="4">
    <location>
        <begin position="643"/>
        <end position="692"/>
    </location>
</feature>
<keyword evidence="1" id="KW-0343">GTPase activation</keyword>